<feature type="region of interest" description="Disordered" evidence="1">
    <location>
        <begin position="435"/>
        <end position="459"/>
    </location>
</feature>
<evidence type="ECO:0000313" key="2">
    <source>
        <dbReference type="EMBL" id="CAE7556515.1"/>
    </source>
</evidence>
<evidence type="ECO:0000313" key="3">
    <source>
        <dbReference type="Proteomes" id="UP000601435"/>
    </source>
</evidence>
<dbReference type="AlphaFoldDB" id="A0A812U8C1"/>
<accession>A0A812U8C1</accession>
<proteinExistence type="predicted"/>
<feature type="non-terminal residue" evidence="2">
    <location>
        <position position="1"/>
    </location>
</feature>
<evidence type="ECO:0000256" key="1">
    <source>
        <dbReference type="SAM" id="MobiDB-lite"/>
    </source>
</evidence>
<dbReference type="Proteomes" id="UP000601435">
    <property type="component" value="Unassembled WGS sequence"/>
</dbReference>
<protein>
    <submittedName>
        <fullName evidence="2">Uncharacterized protein</fullName>
    </submittedName>
</protein>
<gene>
    <name evidence="2" type="ORF">SNEC2469_LOCUS16054</name>
</gene>
<name>A0A812U8C1_9DINO</name>
<keyword evidence="3" id="KW-1185">Reference proteome</keyword>
<feature type="compositionally biased region" description="Polar residues" evidence="1">
    <location>
        <begin position="388"/>
        <end position="404"/>
    </location>
</feature>
<dbReference type="EMBL" id="CAJNJA010026216">
    <property type="protein sequence ID" value="CAE7556515.1"/>
    <property type="molecule type" value="Genomic_DNA"/>
</dbReference>
<comment type="caution">
    <text evidence="2">The sequence shown here is derived from an EMBL/GenBank/DDBJ whole genome shotgun (WGS) entry which is preliminary data.</text>
</comment>
<feature type="region of interest" description="Disordered" evidence="1">
    <location>
        <begin position="387"/>
        <end position="409"/>
    </location>
</feature>
<organism evidence="2 3">
    <name type="scientific">Symbiodinium necroappetens</name>
    <dbReference type="NCBI Taxonomy" id="1628268"/>
    <lineage>
        <taxon>Eukaryota</taxon>
        <taxon>Sar</taxon>
        <taxon>Alveolata</taxon>
        <taxon>Dinophyceae</taxon>
        <taxon>Suessiales</taxon>
        <taxon>Symbiodiniaceae</taxon>
        <taxon>Symbiodinium</taxon>
    </lineage>
</organism>
<sequence length="672" mass="73091">QINFPTVAAHLFSRPVRSSLVAMAAWTVLDPVKEARAVLDEMAKHMADDPRAPLHSPPADVLRTLMAGNTAGQVLGKGNSSEVHACQSDSRYVIRTVRQQDEVEWQRELSRLRRVPALSVITTIFATSGRRSLMPRLWSVPRGALRTMEIIRLKYDISAALEKQMDKESTLPTHLDKDSAISPTITLPRFGRPMARNAGHGTLGEIGNFGEILPEMSAENLRTLCPDRLPGDLPLAGRLTPTKMAILSRPTLPLLPLPESRTTDMQFVGGLAHHTSRTAPPTPVSVSADRLPGIWGAGQEEQPSEIPDKSAAEAQAPPPSGAHTDFSAPVQNAIRSAAANLSAAISFAKDMEQSMPQHTHRSLALSLRATSDILREVSTELLNAARNEASTSAQDSEASDQQMAQADKKPESLIRELAYNCCLHTAVMLRLGLSHPKRRPGLPRKDDMRNQSLQHCSSTPTRKKLALSLATSCLHSKWAPFGVFGQLLDGLPTMQDSRHSSPSIDQPSDYKSIFFGAYSQGPLVGLRAQTRRYPMVSRLLNAVIYTLCGAHCHSTVFLARNRAMGLHSDPHKEVPNVLIPLSVFAGGQLFVESEEGDVCLDVQNNIRGHVHPITLPFLAFDAQKSLGYPLHKDGQVSLEEAALEKLPACGYAGDHTAVFNPAQCPTSSANTL</sequence>
<feature type="region of interest" description="Disordered" evidence="1">
    <location>
        <begin position="273"/>
        <end position="326"/>
    </location>
</feature>
<reference evidence="2" key="1">
    <citation type="submission" date="2021-02" db="EMBL/GenBank/DDBJ databases">
        <authorList>
            <person name="Dougan E. K."/>
            <person name="Rhodes N."/>
            <person name="Thang M."/>
            <person name="Chan C."/>
        </authorList>
    </citation>
    <scope>NUCLEOTIDE SEQUENCE</scope>
</reference>
<feature type="compositionally biased region" description="Polar residues" evidence="1">
    <location>
        <begin position="450"/>
        <end position="459"/>
    </location>
</feature>